<protein>
    <submittedName>
        <fullName evidence="1">Uncharacterized protein</fullName>
    </submittedName>
</protein>
<sequence>MPNGLPLSQYFSLRWPRKRAFRSAAYFQKMFYQSATVGFPNSL</sequence>
<name>F7VEQ6_9PROT</name>
<evidence type="ECO:0000313" key="2">
    <source>
        <dbReference type="Proteomes" id="UP000004319"/>
    </source>
</evidence>
<reference evidence="1 2" key="1">
    <citation type="journal article" date="2011" name="Biochem. Biophys. Res. Commun.">
        <title>Increased number of Arginine-based salt bridges contributes to the thermotolerance of thermotolerant acetic acid bacteria, Acetobacter tropicalis SKU1100.</title>
        <authorList>
            <person name="Matsutani M."/>
            <person name="Hirakawa H."/>
            <person name="Nishikura M."/>
            <person name="Soemphol W."/>
            <person name="Ali I.A.I."/>
            <person name="Yakushi T."/>
            <person name="Matsushita K."/>
        </authorList>
    </citation>
    <scope>NUCLEOTIDE SEQUENCE [LARGE SCALE GENOMIC DNA]</scope>
    <source>
        <strain evidence="1 2">NBRC 101654</strain>
    </source>
</reference>
<proteinExistence type="predicted"/>
<evidence type="ECO:0000313" key="1">
    <source>
        <dbReference type="EMBL" id="GAA08851.1"/>
    </source>
</evidence>
<accession>F7VEQ6</accession>
<comment type="caution">
    <text evidence="1">The sequence shown here is derived from an EMBL/GenBank/DDBJ whole genome shotgun (WGS) entry which is preliminary data.</text>
</comment>
<gene>
    <name evidence="1" type="ORF">ATPR_1855</name>
</gene>
<organism evidence="1 2">
    <name type="scientific">Acetobacter tropicalis NBRC 101654</name>
    <dbReference type="NCBI Taxonomy" id="749388"/>
    <lineage>
        <taxon>Bacteria</taxon>
        <taxon>Pseudomonadati</taxon>
        <taxon>Pseudomonadota</taxon>
        <taxon>Alphaproteobacteria</taxon>
        <taxon>Acetobacterales</taxon>
        <taxon>Acetobacteraceae</taxon>
        <taxon>Acetobacter</taxon>
    </lineage>
</organism>
<dbReference type="Proteomes" id="UP000004319">
    <property type="component" value="Unassembled WGS sequence"/>
</dbReference>
<dbReference type="AlphaFoldDB" id="F7VEQ6"/>
<dbReference type="EMBL" id="BABS01000053">
    <property type="protein sequence ID" value="GAA08851.1"/>
    <property type="molecule type" value="Genomic_DNA"/>
</dbReference>